<keyword evidence="5 8" id="KW-1133">Transmembrane helix</keyword>
<dbReference type="PROSITE" id="PS50850">
    <property type="entry name" value="MFS"/>
    <property type="match status" value="1"/>
</dbReference>
<dbReference type="GO" id="GO:0005886">
    <property type="term" value="C:plasma membrane"/>
    <property type="evidence" value="ECO:0007669"/>
    <property type="project" value="UniProtKB-SubCell"/>
</dbReference>
<dbReference type="OrthoDB" id="272777at2"/>
<keyword evidence="6 8" id="KW-0472">Membrane</keyword>
<dbReference type="InterPro" id="IPR000849">
    <property type="entry name" value="Sugar_P_transporter"/>
</dbReference>
<dbReference type="Pfam" id="PF07690">
    <property type="entry name" value="MFS_1"/>
    <property type="match status" value="1"/>
</dbReference>
<feature type="transmembrane region" description="Helical" evidence="8">
    <location>
        <begin position="253"/>
        <end position="273"/>
    </location>
</feature>
<dbReference type="Proteomes" id="UP000011841">
    <property type="component" value="Chromosome"/>
</dbReference>
<feature type="transmembrane region" description="Helical" evidence="8">
    <location>
        <begin position="383"/>
        <end position="406"/>
    </location>
</feature>
<dbReference type="PIRSF" id="PIRSF002808">
    <property type="entry name" value="Hexose_phosphate_transp"/>
    <property type="match status" value="1"/>
</dbReference>
<dbReference type="PANTHER" id="PTHR11662">
    <property type="entry name" value="SOLUTE CARRIER FAMILY 17"/>
    <property type="match status" value="1"/>
</dbReference>
<evidence type="ECO:0000256" key="8">
    <source>
        <dbReference type="SAM" id="Phobius"/>
    </source>
</evidence>
<dbReference type="InterPro" id="IPR050382">
    <property type="entry name" value="MFS_Na/Anion_cotransporter"/>
</dbReference>
<dbReference type="EMBL" id="AP012603">
    <property type="protein sequence ID" value="BAM91944.1"/>
    <property type="molecule type" value="Genomic_DNA"/>
</dbReference>
<evidence type="ECO:0000256" key="4">
    <source>
        <dbReference type="ARBA" id="ARBA00022692"/>
    </source>
</evidence>
<keyword evidence="2" id="KW-0813">Transport</keyword>
<keyword evidence="4 8" id="KW-0812">Transmembrane</keyword>
<dbReference type="Gene3D" id="1.20.1250.20">
    <property type="entry name" value="MFS general substrate transporter like domains"/>
    <property type="match status" value="2"/>
</dbReference>
<feature type="transmembrane region" description="Helical" evidence="8">
    <location>
        <begin position="109"/>
        <end position="130"/>
    </location>
</feature>
<dbReference type="STRING" id="1245469.S58_59670"/>
<dbReference type="PATRIC" id="fig|1245469.3.peg.6109"/>
<feature type="transmembrane region" description="Helical" evidence="8">
    <location>
        <begin position="56"/>
        <end position="77"/>
    </location>
</feature>
<proteinExistence type="inferred from homology"/>
<protein>
    <submittedName>
        <fullName evidence="10">Major facilitator superfamily D-glucarate permease</fullName>
    </submittedName>
</protein>
<dbReference type="CDD" id="cd17319">
    <property type="entry name" value="MFS_ExuT_GudP_like"/>
    <property type="match status" value="1"/>
</dbReference>
<accession>M4ZDV3</accession>
<evidence type="ECO:0000256" key="1">
    <source>
        <dbReference type="ARBA" id="ARBA00004651"/>
    </source>
</evidence>
<dbReference type="InterPro" id="IPR020846">
    <property type="entry name" value="MFS_dom"/>
</dbReference>
<evidence type="ECO:0000313" key="10">
    <source>
        <dbReference type="EMBL" id="BAM91944.1"/>
    </source>
</evidence>
<dbReference type="PANTHER" id="PTHR11662:SF399">
    <property type="entry name" value="FI19708P1-RELATED"/>
    <property type="match status" value="1"/>
</dbReference>
<dbReference type="GO" id="GO:0022857">
    <property type="term" value="F:transmembrane transporter activity"/>
    <property type="evidence" value="ECO:0007669"/>
    <property type="project" value="InterPro"/>
</dbReference>
<keyword evidence="11" id="KW-1185">Reference proteome</keyword>
<dbReference type="eggNOG" id="COG2271">
    <property type="taxonomic scope" value="Bacteria"/>
</dbReference>
<feature type="transmembrane region" description="Helical" evidence="8">
    <location>
        <begin position="412"/>
        <end position="433"/>
    </location>
</feature>
<evidence type="ECO:0000256" key="5">
    <source>
        <dbReference type="ARBA" id="ARBA00022989"/>
    </source>
</evidence>
<gene>
    <name evidence="10" type="ORF">S58_59670</name>
</gene>
<dbReference type="KEGG" id="aol:S58_59670"/>
<dbReference type="AlphaFoldDB" id="M4ZDV3"/>
<comment type="similarity">
    <text evidence="7">Belongs to the major facilitator superfamily. Phthalate permease family.</text>
</comment>
<evidence type="ECO:0000256" key="7">
    <source>
        <dbReference type="ARBA" id="ARBA00038514"/>
    </source>
</evidence>
<evidence type="ECO:0000256" key="6">
    <source>
        <dbReference type="ARBA" id="ARBA00023136"/>
    </source>
</evidence>
<evidence type="ECO:0000313" key="11">
    <source>
        <dbReference type="Proteomes" id="UP000011841"/>
    </source>
</evidence>
<dbReference type="RefSeq" id="WP_015669029.1">
    <property type="nucleotide sequence ID" value="NC_020453.1"/>
</dbReference>
<feature type="transmembrane region" description="Helical" evidence="8">
    <location>
        <begin position="151"/>
        <end position="171"/>
    </location>
</feature>
<evidence type="ECO:0000259" key="9">
    <source>
        <dbReference type="PROSITE" id="PS50850"/>
    </source>
</evidence>
<dbReference type="InterPro" id="IPR036259">
    <property type="entry name" value="MFS_trans_sf"/>
</dbReference>
<evidence type="ECO:0000256" key="3">
    <source>
        <dbReference type="ARBA" id="ARBA00022475"/>
    </source>
</evidence>
<feature type="transmembrane region" description="Helical" evidence="8">
    <location>
        <begin position="177"/>
        <end position="196"/>
    </location>
</feature>
<feature type="transmembrane region" description="Helical" evidence="8">
    <location>
        <begin position="350"/>
        <end position="371"/>
    </location>
</feature>
<dbReference type="SUPFAM" id="SSF103473">
    <property type="entry name" value="MFS general substrate transporter"/>
    <property type="match status" value="1"/>
</dbReference>
<feature type="transmembrane region" description="Helical" evidence="8">
    <location>
        <begin position="326"/>
        <end position="344"/>
    </location>
</feature>
<dbReference type="NCBIfam" id="TIGR00893">
    <property type="entry name" value="2A0114"/>
    <property type="match status" value="1"/>
</dbReference>
<feature type="transmembrane region" description="Helical" evidence="8">
    <location>
        <begin position="84"/>
        <end position="103"/>
    </location>
</feature>
<name>M4ZDV3_9BRAD</name>
<dbReference type="HOGENOM" id="CLU_001265_5_1_5"/>
<feature type="domain" description="Major facilitator superfamily (MFS) profile" evidence="9">
    <location>
        <begin position="19"/>
        <end position="438"/>
    </location>
</feature>
<feature type="transmembrane region" description="Helical" evidence="8">
    <location>
        <begin position="285"/>
        <end position="314"/>
    </location>
</feature>
<organism evidence="10 11">
    <name type="scientific">Bradyrhizobium oligotrophicum S58</name>
    <dbReference type="NCBI Taxonomy" id="1245469"/>
    <lineage>
        <taxon>Bacteria</taxon>
        <taxon>Pseudomonadati</taxon>
        <taxon>Pseudomonadota</taxon>
        <taxon>Alphaproteobacteria</taxon>
        <taxon>Hyphomicrobiales</taxon>
        <taxon>Nitrobacteraceae</taxon>
        <taxon>Bradyrhizobium</taxon>
    </lineage>
</organism>
<evidence type="ECO:0000256" key="2">
    <source>
        <dbReference type="ARBA" id="ARBA00022448"/>
    </source>
</evidence>
<sequence length="445" mass="47656">MSAIVSTAELRRSRVRLFIVTMLFLVTTVNYADRATLSIAGPSLSKELHLDPVAMGYVFSAFGWSYVLAQVPGGWLLDRFGSRWVYACSIVIWSVFTMMQGWIGFFSGGAAVAALFALRFMVGFAEAPSFPANARIVAAWFPSNERGTASAFFNSGQYFATVIFAPLMGWIAHEFGWRHVFTVMGALGILMGLLWIKTMYGPKEHPGINEAELDYIKEGGALVDMEGARDGKAAAGGPTWSHIGQLLSNRMMLGVYIGQYCINTLTYFFLTWFPVYLVKERGLSILQAGFVATLPALCGFIGGVLGGFISDAILRKTGSLTLARKIPIVGGMLLSMAIIGCNYVDGQALVVGLMALAFFGKGIGALGWAVVSDTSPKEAGGVSGGLFNTFGNLSSITTPIVIGYILSATGSFNGALVFVGVNALVAAFAYLFIVGRIQRVELRAS</sequence>
<dbReference type="FunFam" id="1.20.1250.20:FF:000010">
    <property type="entry name" value="Probable glucarate transporter"/>
    <property type="match status" value="1"/>
</dbReference>
<dbReference type="InterPro" id="IPR011701">
    <property type="entry name" value="MFS"/>
</dbReference>
<dbReference type="GeneID" id="301819695"/>
<keyword evidence="3" id="KW-1003">Cell membrane</keyword>
<reference evidence="10 11" key="1">
    <citation type="journal article" date="2013" name="Appl. Environ. Microbiol.">
        <title>Genome analysis suggests that the soil oligotrophic bacterium Agromonas oligotrophica (Bradyrhizobium oligotrophicum) is a nitrogen-fixing symbiont of Aeschynomene indica.</title>
        <authorList>
            <person name="Okubo T."/>
            <person name="Fukushima S."/>
            <person name="Itakura M."/>
            <person name="Oshima K."/>
            <person name="Longtonglang A."/>
            <person name="Teaumroong N."/>
            <person name="Mitsui H."/>
            <person name="Hattori M."/>
            <person name="Hattori R."/>
            <person name="Hattori T."/>
            <person name="Minamisawa K."/>
        </authorList>
    </citation>
    <scope>NUCLEOTIDE SEQUENCE [LARGE SCALE GENOMIC DNA]</scope>
    <source>
        <strain evidence="10 11">S58</strain>
    </source>
</reference>
<comment type="subcellular location">
    <subcellularLocation>
        <location evidence="1">Cell membrane</location>
        <topology evidence="1">Multi-pass membrane protein</topology>
    </subcellularLocation>
</comment>